<keyword evidence="2 5" id="KW-0812">Transmembrane</keyword>
<dbReference type="InterPro" id="IPR002645">
    <property type="entry name" value="STAS_dom"/>
</dbReference>
<feature type="transmembrane region" description="Helical" evidence="5">
    <location>
        <begin position="181"/>
        <end position="202"/>
    </location>
</feature>
<dbReference type="AlphaFoldDB" id="A0A9P0FYE4"/>
<dbReference type="Gene3D" id="3.30.750.24">
    <property type="entry name" value="STAS domain"/>
    <property type="match status" value="1"/>
</dbReference>
<comment type="subcellular location">
    <subcellularLocation>
        <location evidence="1">Membrane</location>
        <topology evidence="1">Multi-pass membrane protein</topology>
    </subcellularLocation>
</comment>
<dbReference type="InterPro" id="IPR001902">
    <property type="entry name" value="SLC26A/SulP_fam"/>
</dbReference>
<name>A0A9P0FYE4_BEMTA</name>
<feature type="transmembrane region" description="Helical" evidence="5">
    <location>
        <begin position="417"/>
        <end position="435"/>
    </location>
</feature>
<feature type="transmembrane region" description="Helical" evidence="5">
    <location>
        <begin position="442"/>
        <end position="462"/>
    </location>
</feature>
<dbReference type="Proteomes" id="UP001152759">
    <property type="component" value="Chromosome 1"/>
</dbReference>
<feature type="transmembrane region" description="Helical" evidence="5">
    <location>
        <begin position="256"/>
        <end position="281"/>
    </location>
</feature>
<feature type="transmembrane region" description="Helical" evidence="5">
    <location>
        <begin position="214"/>
        <end position="236"/>
    </location>
</feature>
<dbReference type="KEGG" id="btab:109043982"/>
<dbReference type="GO" id="GO:0016020">
    <property type="term" value="C:membrane"/>
    <property type="evidence" value="ECO:0007669"/>
    <property type="project" value="UniProtKB-SubCell"/>
</dbReference>
<dbReference type="GO" id="GO:0055085">
    <property type="term" value="P:transmembrane transport"/>
    <property type="evidence" value="ECO:0007669"/>
    <property type="project" value="InterPro"/>
</dbReference>
<evidence type="ECO:0000313" key="8">
    <source>
        <dbReference type="Proteomes" id="UP001152759"/>
    </source>
</evidence>
<dbReference type="PANTHER" id="PTHR11814">
    <property type="entry name" value="SULFATE TRANSPORTER"/>
    <property type="match status" value="1"/>
</dbReference>
<evidence type="ECO:0000256" key="3">
    <source>
        <dbReference type="ARBA" id="ARBA00022989"/>
    </source>
</evidence>
<dbReference type="InterPro" id="IPR011547">
    <property type="entry name" value="SLC26A/SulP_dom"/>
</dbReference>
<evidence type="ECO:0000256" key="5">
    <source>
        <dbReference type="SAM" id="Phobius"/>
    </source>
</evidence>
<sequence length="654" mass="72039">MNQDNCKLLMKFSSTTPQVVVSNQNEDTHRRQRPFKQQDFNTVYQYSKLNKTGVLQKISNKGSKCCESPCNLLLSIFPIFQWLPKYNWRSDFSKDVVSGLTVGILHIPQGMAYSSLGGVPPITGLYMAFFPVLLYVLMGTSRHISMGTFAVVCMMTSKPVFKYATFPSSDHTTEDTAGLTPVQVASAVCLIVGIWQILFGIFRLGSLSVLMSETLVSGFTTGAAILVLTSQVKHLFGIPLKTRVGSLKVVYTYRDLFNNIHLTNFWTLGMGLIVASLLYFYQQVIKPRVSKRIPVPIPTELIAIISGTLLSKHLNLPSTYGIKIVGDIPLGLPDPSPPPVWLLPNLVIDGLVIAIVAFSVNISMAFIFARKLKYDVDPNQELIASGCSNIFASFFSCIPFAASLSRSVIQQTVGGKTQLASVVSCSFLILILLFIGPFFEDLPYCVLAAIVLVSMTGLLVQFKDLFTIFGQSKSDGLIWFTTFISVVLLDIDYGLVIGVVISLVCVIIKSQKVIVSILGNIPETDMYVELERYEAAVQVPETMILQLTGGLNFANIDSSVQKIIKKINNFKRFNKVQNVVLNMASVSYIDRVSTIGLLNLTKELKGEGIFMYLASVSDAVGSTLDKCGFFKEFSETYVSPSVHDAILFIQLSSQ</sequence>
<dbReference type="EMBL" id="OU963862">
    <property type="protein sequence ID" value="CAH0754846.1"/>
    <property type="molecule type" value="Genomic_DNA"/>
</dbReference>
<evidence type="ECO:0000256" key="4">
    <source>
        <dbReference type="ARBA" id="ARBA00023136"/>
    </source>
</evidence>
<accession>A0A9P0FYE4</accession>
<evidence type="ECO:0000256" key="1">
    <source>
        <dbReference type="ARBA" id="ARBA00004141"/>
    </source>
</evidence>
<dbReference type="PROSITE" id="PS50801">
    <property type="entry name" value="STAS"/>
    <property type="match status" value="1"/>
</dbReference>
<dbReference type="InterPro" id="IPR036513">
    <property type="entry name" value="STAS_dom_sf"/>
</dbReference>
<feature type="transmembrane region" description="Helical" evidence="5">
    <location>
        <begin position="477"/>
        <end position="508"/>
    </location>
</feature>
<feature type="transmembrane region" description="Helical" evidence="5">
    <location>
        <begin position="381"/>
        <end position="405"/>
    </location>
</feature>
<proteinExistence type="predicted"/>
<gene>
    <name evidence="7" type="ORF">BEMITA_LOCUS2001</name>
</gene>
<feature type="transmembrane region" description="Helical" evidence="5">
    <location>
        <begin position="346"/>
        <end position="369"/>
    </location>
</feature>
<evidence type="ECO:0000256" key="2">
    <source>
        <dbReference type="ARBA" id="ARBA00022692"/>
    </source>
</evidence>
<feature type="transmembrane region" description="Helical" evidence="5">
    <location>
        <begin position="118"/>
        <end position="137"/>
    </location>
</feature>
<protein>
    <recommendedName>
        <fullName evidence="6">STAS domain-containing protein</fullName>
    </recommendedName>
</protein>
<dbReference type="Pfam" id="PF01740">
    <property type="entry name" value="STAS"/>
    <property type="match status" value="1"/>
</dbReference>
<evidence type="ECO:0000259" key="6">
    <source>
        <dbReference type="PROSITE" id="PS50801"/>
    </source>
</evidence>
<organism evidence="7 8">
    <name type="scientific">Bemisia tabaci</name>
    <name type="common">Sweetpotato whitefly</name>
    <name type="synonym">Aleurodes tabaci</name>
    <dbReference type="NCBI Taxonomy" id="7038"/>
    <lineage>
        <taxon>Eukaryota</taxon>
        <taxon>Metazoa</taxon>
        <taxon>Ecdysozoa</taxon>
        <taxon>Arthropoda</taxon>
        <taxon>Hexapoda</taxon>
        <taxon>Insecta</taxon>
        <taxon>Pterygota</taxon>
        <taxon>Neoptera</taxon>
        <taxon>Paraneoptera</taxon>
        <taxon>Hemiptera</taxon>
        <taxon>Sternorrhyncha</taxon>
        <taxon>Aleyrodoidea</taxon>
        <taxon>Aleyrodidae</taxon>
        <taxon>Aleyrodinae</taxon>
        <taxon>Bemisia</taxon>
    </lineage>
</organism>
<dbReference type="SUPFAM" id="SSF52091">
    <property type="entry name" value="SpoIIaa-like"/>
    <property type="match status" value="1"/>
</dbReference>
<dbReference type="CDD" id="cd07042">
    <property type="entry name" value="STAS_SulP_like_sulfate_transporter"/>
    <property type="match status" value="1"/>
</dbReference>
<keyword evidence="8" id="KW-1185">Reference proteome</keyword>
<feature type="transmembrane region" description="Helical" evidence="5">
    <location>
        <begin position="293"/>
        <end position="310"/>
    </location>
</feature>
<dbReference type="Pfam" id="PF00916">
    <property type="entry name" value="Sulfate_transp"/>
    <property type="match status" value="1"/>
</dbReference>
<feature type="domain" description="STAS" evidence="6">
    <location>
        <begin position="532"/>
        <end position="649"/>
    </location>
</feature>
<reference evidence="7" key="1">
    <citation type="submission" date="2021-12" db="EMBL/GenBank/DDBJ databases">
        <authorList>
            <person name="King R."/>
        </authorList>
    </citation>
    <scope>NUCLEOTIDE SEQUENCE</scope>
</reference>
<dbReference type="NCBIfam" id="TIGR00815">
    <property type="entry name" value="sulP"/>
    <property type="match status" value="1"/>
</dbReference>
<keyword evidence="3 5" id="KW-1133">Transmembrane helix</keyword>
<keyword evidence="4 5" id="KW-0472">Membrane</keyword>
<evidence type="ECO:0000313" key="7">
    <source>
        <dbReference type="EMBL" id="CAH0754846.1"/>
    </source>
</evidence>